<comment type="caution">
    <text evidence="6">The sequence shown here is derived from an EMBL/GenBank/DDBJ whole genome shotgun (WGS) entry which is preliminary data.</text>
</comment>
<accession>A0A6A4FRJ0</accession>
<evidence type="ECO:0000313" key="6">
    <source>
        <dbReference type="EMBL" id="KAE9340737.1"/>
    </source>
</evidence>
<dbReference type="Pfam" id="PF11977">
    <property type="entry name" value="RNase_Zc3h12a"/>
    <property type="match status" value="1"/>
</dbReference>
<evidence type="ECO:0000256" key="2">
    <source>
        <dbReference type="SAM" id="MobiDB-lite"/>
    </source>
</evidence>
<protein>
    <submittedName>
        <fullName evidence="6">Uncharacterized protein</fullName>
    </submittedName>
</protein>
<sequence>MDDECVVVVIDGANVSCQKDGKARISKLAAAIQYFRSLGVASGRYPVNCVAFAPNFWLNVKPTPGARENGAMETDDWTLLNELVQKDHVILTPSQAHDDFYVIDYAVKYDGFIVTNDMFRDHVSNKRSFHGKRLTSTWVRSHCIDFTFVGREFMPNPRAMERVFTSQPSLTNSLPAATPVLMSSSSSSLSSSSLLKPPSDDENDVGSASDDVDEDDMVVDKAGTKRNKNIDLSEVTYYKVPRELLPMLHGEGGETMEKFQEYTGTYIVLPSHAALGAPSTPVSNVLTLSIYGPEAGRQQAVGHLDAFLLEMQQQAQYAFQQQQQQQQQYVAAQVRQTAVYPQQQQYHAGGNGSNGDIPTQDDHMMEIDPY</sequence>
<dbReference type="Pfam" id="PF00013">
    <property type="entry name" value="KH_1"/>
    <property type="match status" value="1"/>
</dbReference>
<dbReference type="Proteomes" id="UP000435112">
    <property type="component" value="Unassembled WGS sequence"/>
</dbReference>
<dbReference type="Proteomes" id="UP000434957">
    <property type="component" value="Unassembled WGS sequence"/>
</dbReference>
<feature type="compositionally biased region" description="Basic and acidic residues" evidence="2">
    <location>
        <begin position="360"/>
        <end position="370"/>
    </location>
</feature>
<evidence type="ECO:0000259" key="4">
    <source>
        <dbReference type="Pfam" id="PF11977"/>
    </source>
</evidence>
<name>A0A6A4FRJ0_9STRA</name>
<organism evidence="6 7">
    <name type="scientific">Phytophthora rubi</name>
    <dbReference type="NCBI Taxonomy" id="129364"/>
    <lineage>
        <taxon>Eukaryota</taxon>
        <taxon>Sar</taxon>
        <taxon>Stramenopiles</taxon>
        <taxon>Oomycota</taxon>
        <taxon>Peronosporomycetes</taxon>
        <taxon>Peronosporales</taxon>
        <taxon>Peronosporaceae</taxon>
        <taxon>Phytophthora</taxon>
    </lineage>
</organism>
<evidence type="ECO:0000256" key="1">
    <source>
        <dbReference type="PROSITE-ProRule" id="PRU00117"/>
    </source>
</evidence>
<feature type="compositionally biased region" description="Acidic residues" evidence="2">
    <location>
        <begin position="200"/>
        <end position="217"/>
    </location>
</feature>
<dbReference type="Gene3D" id="3.40.50.11980">
    <property type="match status" value="1"/>
</dbReference>
<feature type="domain" description="RNase NYN" evidence="4">
    <location>
        <begin position="7"/>
        <end position="159"/>
    </location>
</feature>
<dbReference type="AlphaFoldDB" id="A0A6A4FRJ0"/>
<keyword evidence="7" id="KW-1185">Reference proteome</keyword>
<keyword evidence="1" id="KW-0694">RNA-binding</keyword>
<gene>
    <name evidence="5" type="ORF">PR002_g9673</name>
    <name evidence="6" type="ORF">PR003_g10335</name>
</gene>
<evidence type="ECO:0000313" key="8">
    <source>
        <dbReference type="Proteomes" id="UP000435112"/>
    </source>
</evidence>
<reference evidence="6 7" key="1">
    <citation type="submission" date="2018-08" db="EMBL/GenBank/DDBJ databases">
        <title>Genomic investigation of the strawberry pathogen Phytophthora fragariae indicates pathogenicity is determined by transcriptional variation in three key races.</title>
        <authorList>
            <person name="Adams T.M."/>
            <person name="Armitage A.D."/>
            <person name="Sobczyk M.K."/>
            <person name="Bates H.J."/>
            <person name="Dunwell J.M."/>
            <person name="Nellist C.F."/>
            <person name="Harrison R.J."/>
        </authorList>
    </citation>
    <scope>NUCLEOTIDE SEQUENCE [LARGE SCALE GENOMIC DNA]</scope>
    <source>
        <strain evidence="5 8">SCRP324</strain>
        <strain evidence="6 7">SCRP333</strain>
    </source>
</reference>
<dbReference type="InterPro" id="IPR036612">
    <property type="entry name" value="KH_dom_type_1_sf"/>
</dbReference>
<dbReference type="PROSITE" id="PS50084">
    <property type="entry name" value="KH_TYPE_1"/>
    <property type="match status" value="1"/>
</dbReference>
<feature type="region of interest" description="Disordered" evidence="2">
    <location>
        <begin position="344"/>
        <end position="370"/>
    </location>
</feature>
<evidence type="ECO:0000313" key="5">
    <source>
        <dbReference type="EMBL" id="KAE9031311.1"/>
    </source>
</evidence>
<evidence type="ECO:0000259" key="3">
    <source>
        <dbReference type="Pfam" id="PF00013"/>
    </source>
</evidence>
<proteinExistence type="predicted"/>
<dbReference type="CDD" id="cd00105">
    <property type="entry name" value="KH-I"/>
    <property type="match status" value="1"/>
</dbReference>
<feature type="domain" description="K Homology" evidence="3">
    <location>
        <begin position="238"/>
        <end position="304"/>
    </location>
</feature>
<dbReference type="InterPro" id="IPR021869">
    <property type="entry name" value="RNase_Zc3h12_NYN"/>
</dbReference>
<dbReference type="OrthoDB" id="392925at2759"/>
<dbReference type="InterPro" id="IPR004088">
    <property type="entry name" value="KH_dom_type_1"/>
</dbReference>
<dbReference type="SUPFAM" id="SSF54791">
    <property type="entry name" value="Eukaryotic type KH-domain (KH-domain type I)"/>
    <property type="match status" value="1"/>
</dbReference>
<dbReference type="GO" id="GO:0003723">
    <property type="term" value="F:RNA binding"/>
    <property type="evidence" value="ECO:0007669"/>
    <property type="project" value="UniProtKB-UniRule"/>
</dbReference>
<dbReference type="Gene3D" id="3.30.1370.10">
    <property type="entry name" value="K Homology domain, type 1"/>
    <property type="match status" value="1"/>
</dbReference>
<feature type="region of interest" description="Disordered" evidence="2">
    <location>
        <begin position="188"/>
        <end position="222"/>
    </location>
</feature>
<dbReference type="EMBL" id="QXFT01000561">
    <property type="protein sequence ID" value="KAE9340737.1"/>
    <property type="molecule type" value="Genomic_DNA"/>
</dbReference>
<evidence type="ECO:0000313" key="7">
    <source>
        <dbReference type="Proteomes" id="UP000434957"/>
    </source>
</evidence>
<dbReference type="EMBL" id="QXFU01000523">
    <property type="protein sequence ID" value="KAE9031311.1"/>
    <property type="molecule type" value="Genomic_DNA"/>
</dbReference>